<evidence type="ECO:0000259" key="13">
    <source>
        <dbReference type="Pfam" id="PF01113"/>
    </source>
</evidence>
<evidence type="ECO:0000256" key="2">
    <source>
        <dbReference type="ARBA" id="ARBA00022605"/>
    </source>
</evidence>
<keyword evidence="7" id="KW-0457">Lysine biosynthesis</keyword>
<dbReference type="InterPro" id="IPR023940">
    <property type="entry name" value="DHDPR_bac"/>
</dbReference>
<keyword evidence="2" id="KW-0028">Amino-acid biosynthesis</keyword>
<dbReference type="Gene3D" id="3.30.360.10">
    <property type="entry name" value="Dihydrodipicolinate Reductase, domain 2"/>
    <property type="match status" value="1"/>
</dbReference>
<dbReference type="InterPro" id="IPR022663">
    <property type="entry name" value="DapB_C"/>
</dbReference>
<dbReference type="NCBIfam" id="TIGR00036">
    <property type="entry name" value="dapB"/>
    <property type="match status" value="1"/>
</dbReference>
<accession>A0A2N1UMX9</accession>
<feature type="domain" description="Dihydrodipicolinate reductase N-terminal" evidence="13">
    <location>
        <begin position="1"/>
        <end position="104"/>
    </location>
</feature>
<dbReference type="Pfam" id="PF01113">
    <property type="entry name" value="DapB_N"/>
    <property type="match status" value="1"/>
</dbReference>
<keyword evidence="6" id="KW-0520">NAD</keyword>
<evidence type="ECO:0000256" key="4">
    <source>
        <dbReference type="ARBA" id="ARBA00022915"/>
    </source>
</evidence>
<evidence type="ECO:0000256" key="3">
    <source>
        <dbReference type="ARBA" id="ARBA00022857"/>
    </source>
</evidence>
<name>A0A2N1UMX9_9BACT</name>
<dbReference type="GO" id="GO:0005829">
    <property type="term" value="C:cytosol"/>
    <property type="evidence" value="ECO:0007669"/>
    <property type="project" value="TreeGrafter"/>
</dbReference>
<evidence type="ECO:0000256" key="11">
    <source>
        <dbReference type="ARBA" id="ARBA00049396"/>
    </source>
</evidence>
<keyword evidence="4" id="KW-0220">Diaminopimelate biosynthesis</keyword>
<comment type="caution">
    <text evidence="15">The sequence shown here is derived from an EMBL/GenBank/DDBJ whole genome shotgun (WGS) entry which is preliminary data.</text>
</comment>
<gene>
    <name evidence="15" type="primary">dapB</name>
    <name evidence="15" type="ORF">CVV26_02920</name>
</gene>
<dbReference type="GO" id="GO:0009089">
    <property type="term" value="P:lysine biosynthetic process via diaminopimelate"/>
    <property type="evidence" value="ECO:0007669"/>
    <property type="project" value="UniProtKB-UniRule"/>
</dbReference>
<evidence type="ECO:0000259" key="14">
    <source>
        <dbReference type="Pfam" id="PF05173"/>
    </source>
</evidence>
<dbReference type="PIRSF" id="PIRSF000161">
    <property type="entry name" value="DHPR"/>
    <property type="match status" value="1"/>
</dbReference>
<dbReference type="PANTHER" id="PTHR20836:SF0">
    <property type="entry name" value="4-HYDROXY-TETRAHYDRODIPICOLINATE REDUCTASE 1, CHLOROPLASTIC-RELATED"/>
    <property type="match status" value="1"/>
</dbReference>
<comment type="catalytic activity">
    <reaction evidence="10">
        <text>(S)-2,3,4,5-tetrahydrodipicolinate + NADP(+) + H2O = (2S,4S)-4-hydroxy-2,3,4,5-tetrahydrodipicolinate + NADPH + H(+)</text>
        <dbReference type="Rhea" id="RHEA:35331"/>
        <dbReference type="ChEBI" id="CHEBI:15377"/>
        <dbReference type="ChEBI" id="CHEBI:15378"/>
        <dbReference type="ChEBI" id="CHEBI:16845"/>
        <dbReference type="ChEBI" id="CHEBI:57783"/>
        <dbReference type="ChEBI" id="CHEBI:58349"/>
        <dbReference type="ChEBI" id="CHEBI:67139"/>
        <dbReference type="EC" id="1.17.1.8"/>
    </reaction>
</comment>
<dbReference type="EC" id="1.17.1.8" evidence="9 12"/>
<reference evidence="15 16" key="1">
    <citation type="journal article" date="2017" name="ISME J.">
        <title>Potential for microbial H2 and metal transformations associated with novel bacteria and archaea in deep terrestrial subsurface sediments.</title>
        <authorList>
            <person name="Hernsdorf A.W."/>
            <person name="Amano Y."/>
            <person name="Miyakawa K."/>
            <person name="Ise K."/>
            <person name="Suzuki Y."/>
            <person name="Anantharaman K."/>
            <person name="Probst A."/>
            <person name="Burstein D."/>
            <person name="Thomas B.C."/>
            <person name="Banfield J.F."/>
        </authorList>
    </citation>
    <scope>NUCLEOTIDE SEQUENCE [LARGE SCALE GENOMIC DNA]</scope>
    <source>
        <strain evidence="15">HGW-Kuenenbacteria-1</strain>
    </source>
</reference>
<feature type="domain" description="Dihydrodipicolinate reductase C-terminal" evidence="14">
    <location>
        <begin position="107"/>
        <end position="240"/>
    </location>
</feature>
<comment type="pathway">
    <text evidence="8">Amino-acid biosynthesis; L-lysine biosynthesis via DAP pathway; (S)-tetrahydrodipicolinate from L-aspartate: step 4/4.</text>
</comment>
<evidence type="ECO:0000256" key="10">
    <source>
        <dbReference type="ARBA" id="ARBA00049080"/>
    </source>
</evidence>
<keyword evidence="3" id="KW-0521">NADP</keyword>
<dbReference type="SUPFAM" id="SSF51735">
    <property type="entry name" value="NAD(P)-binding Rossmann-fold domains"/>
    <property type="match status" value="1"/>
</dbReference>
<dbReference type="EMBL" id="PGYQ01000016">
    <property type="protein sequence ID" value="PKL72116.1"/>
    <property type="molecule type" value="Genomic_DNA"/>
</dbReference>
<evidence type="ECO:0000256" key="1">
    <source>
        <dbReference type="ARBA" id="ARBA00006642"/>
    </source>
</evidence>
<comment type="similarity">
    <text evidence="1">Belongs to the DapB family.</text>
</comment>
<dbReference type="InterPro" id="IPR036291">
    <property type="entry name" value="NAD(P)-bd_dom_sf"/>
</dbReference>
<comment type="catalytic activity">
    <reaction evidence="11">
        <text>(S)-2,3,4,5-tetrahydrodipicolinate + NAD(+) + H2O = (2S,4S)-4-hydroxy-2,3,4,5-tetrahydrodipicolinate + NADH + H(+)</text>
        <dbReference type="Rhea" id="RHEA:35323"/>
        <dbReference type="ChEBI" id="CHEBI:15377"/>
        <dbReference type="ChEBI" id="CHEBI:15378"/>
        <dbReference type="ChEBI" id="CHEBI:16845"/>
        <dbReference type="ChEBI" id="CHEBI:57540"/>
        <dbReference type="ChEBI" id="CHEBI:57945"/>
        <dbReference type="ChEBI" id="CHEBI:67139"/>
        <dbReference type="EC" id="1.17.1.8"/>
    </reaction>
</comment>
<dbReference type="Proteomes" id="UP000233414">
    <property type="component" value="Unassembled WGS sequence"/>
</dbReference>
<organism evidence="15 16">
    <name type="scientific">Candidatus Kuenenbacteria bacterium HGW-Kuenenbacteria-1</name>
    <dbReference type="NCBI Taxonomy" id="2013812"/>
    <lineage>
        <taxon>Bacteria</taxon>
        <taxon>Candidatus Kueneniibacteriota</taxon>
    </lineage>
</organism>
<dbReference type="Pfam" id="PF05173">
    <property type="entry name" value="DapB_C"/>
    <property type="match status" value="1"/>
</dbReference>
<evidence type="ECO:0000313" key="15">
    <source>
        <dbReference type="EMBL" id="PKL72116.1"/>
    </source>
</evidence>
<protein>
    <recommendedName>
        <fullName evidence="9 12">4-hydroxy-tetrahydrodipicolinate reductase</fullName>
        <ecNumber evidence="9 12">1.17.1.8</ecNumber>
    </recommendedName>
</protein>
<evidence type="ECO:0000256" key="9">
    <source>
        <dbReference type="ARBA" id="ARBA00038983"/>
    </source>
</evidence>
<keyword evidence="5" id="KW-0560">Oxidoreductase</keyword>
<dbReference type="CDD" id="cd02274">
    <property type="entry name" value="DHDPR_N"/>
    <property type="match status" value="1"/>
</dbReference>
<dbReference type="SUPFAM" id="SSF55347">
    <property type="entry name" value="Glyceraldehyde-3-phosphate dehydrogenase-like, C-terminal domain"/>
    <property type="match status" value="1"/>
</dbReference>
<evidence type="ECO:0000313" key="16">
    <source>
        <dbReference type="Proteomes" id="UP000233414"/>
    </source>
</evidence>
<proteinExistence type="inferred from homology"/>
<evidence type="ECO:0000256" key="8">
    <source>
        <dbReference type="ARBA" id="ARBA00037922"/>
    </source>
</evidence>
<dbReference type="InterPro" id="IPR000846">
    <property type="entry name" value="DapB_N"/>
</dbReference>
<evidence type="ECO:0000256" key="12">
    <source>
        <dbReference type="NCBIfam" id="TIGR00036"/>
    </source>
</evidence>
<dbReference type="Gene3D" id="3.40.50.720">
    <property type="entry name" value="NAD(P)-binding Rossmann-like Domain"/>
    <property type="match status" value="1"/>
</dbReference>
<dbReference type="PANTHER" id="PTHR20836">
    <property type="entry name" value="DIHYDRODIPICOLINATE REDUCTASE"/>
    <property type="match status" value="1"/>
</dbReference>
<dbReference type="AlphaFoldDB" id="A0A2N1UMX9"/>
<evidence type="ECO:0000256" key="6">
    <source>
        <dbReference type="ARBA" id="ARBA00023027"/>
    </source>
</evidence>
<evidence type="ECO:0000256" key="5">
    <source>
        <dbReference type="ARBA" id="ARBA00023002"/>
    </source>
</evidence>
<dbReference type="GO" id="GO:0019877">
    <property type="term" value="P:diaminopimelate biosynthetic process"/>
    <property type="evidence" value="ECO:0007669"/>
    <property type="project" value="UniProtKB-KW"/>
</dbReference>
<sequence length="244" mass="27510">MNIAIIGFGAMGKIIKELAELAGHNVLVIVDPQTSVKKIDEADFSKIDVAIDFSHPTSAIENIKKLSKLKVNTVVGTTGWYNQMDDVKKIVEESKIGLLWSSNFSIGVNLYYEIIKKASQLFNNFPEFDIWAHEVHHYNKADSPSGTAKIIEKILLENIKRKTSVVEEKLDRKIKPEEIHFSSTRGGAVNFTHDVCFDSASDYVMITHIARDRKGYAEGAIKAAEWLNKKQGFFSMEDFLENIK</sequence>
<dbReference type="GO" id="GO:0008839">
    <property type="term" value="F:4-hydroxy-tetrahydrodipicolinate reductase"/>
    <property type="evidence" value="ECO:0007669"/>
    <property type="project" value="UniProtKB-UniRule"/>
</dbReference>
<evidence type="ECO:0000256" key="7">
    <source>
        <dbReference type="ARBA" id="ARBA00023154"/>
    </source>
</evidence>